<feature type="chain" id="PRO_5018982668" description="WxL domain-containing protein" evidence="2">
    <location>
        <begin position="26"/>
        <end position="234"/>
    </location>
</feature>
<keyword evidence="5" id="KW-1185">Reference proteome</keyword>
<dbReference type="Proteomes" id="UP000287239">
    <property type="component" value="Unassembled WGS sequence"/>
</dbReference>
<accession>A0A429ZQQ7</accession>
<dbReference type="EMBL" id="NGJU01000008">
    <property type="protein sequence ID" value="RST96043.1"/>
    <property type="molecule type" value="Genomic_DNA"/>
</dbReference>
<evidence type="ECO:0000256" key="2">
    <source>
        <dbReference type="SAM" id="SignalP"/>
    </source>
</evidence>
<dbReference type="OrthoDB" id="2339326at2"/>
<organism evidence="4 5">
    <name type="scientific">Vagococcus salmoninarum</name>
    <dbReference type="NCBI Taxonomy" id="2739"/>
    <lineage>
        <taxon>Bacteria</taxon>
        <taxon>Bacillati</taxon>
        <taxon>Bacillota</taxon>
        <taxon>Bacilli</taxon>
        <taxon>Lactobacillales</taxon>
        <taxon>Enterococcaceae</taxon>
        <taxon>Vagococcus</taxon>
    </lineage>
</organism>
<dbReference type="GeneID" id="98568011"/>
<feature type="signal peptide" evidence="2">
    <location>
        <begin position="1"/>
        <end position="25"/>
    </location>
</feature>
<feature type="domain" description="WxL" evidence="3">
    <location>
        <begin position="28"/>
        <end position="233"/>
    </location>
</feature>
<name>A0A429ZQQ7_9ENTE</name>
<sequence length="234" mass="25087">MKLNESAVVCIILASCLFSGTTYLAAGNDLTSEADVTFKANTKPIRPVDPGEGEEIEANRPPTEGPLSINYASNLEFGKQKKALGEQVFYAQNDQITVASTKELKTVPNFVQITDLRGTASGWRLSVKQNGPLKKQNGAKLTGSSIVISAGNVESMYGFPDKPTGLKKNQLLLEDGQSHEILNAEPGTGVSTWNIYLGKSGDLSSGIRLIVPDEGVPEVGRYQTSLTWVLTDAL</sequence>
<dbReference type="PROSITE" id="PS51257">
    <property type="entry name" value="PROKAR_LIPOPROTEIN"/>
    <property type="match status" value="1"/>
</dbReference>
<protein>
    <recommendedName>
        <fullName evidence="3">WxL domain-containing protein</fullName>
    </recommendedName>
</protein>
<reference evidence="4 5" key="1">
    <citation type="submission" date="2017-05" db="EMBL/GenBank/DDBJ databases">
        <title>Vagococcus spp. assemblies.</title>
        <authorList>
            <person name="Gulvik C.A."/>
        </authorList>
    </citation>
    <scope>NUCLEOTIDE SEQUENCE [LARGE SCALE GENOMIC DNA]</scope>
    <source>
        <strain evidence="4 5">NCFB 2777</strain>
    </source>
</reference>
<gene>
    <name evidence="4" type="ORF">CBF35_06490</name>
</gene>
<dbReference type="AlphaFoldDB" id="A0A429ZQQ7"/>
<dbReference type="InterPro" id="IPR027994">
    <property type="entry name" value="WxL_dom"/>
</dbReference>
<evidence type="ECO:0000313" key="4">
    <source>
        <dbReference type="EMBL" id="RST96043.1"/>
    </source>
</evidence>
<dbReference type="Pfam" id="PF13731">
    <property type="entry name" value="WxL"/>
    <property type="match status" value="1"/>
</dbReference>
<evidence type="ECO:0000313" key="5">
    <source>
        <dbReference type="Proteomes" id="UP000287239"/>
    </source>
</evidence>
<evidence type="ECO:0000256" key="1">
    <source>
        <dbReference type="SAM" id="MobiDB-lite"/>
    </source>
</evidence>
<proteinExistence type="predicted"/>
<feature type="region of interest" description="Disordered" evidence="1">
    <location>
        <begin position="42"/>
        <end position="65"/>
    </location>
</feature>
<keyword evidence="2" id="KW-0732">Signal</keyword>
<comment type="caution">
    <text evidence="4">The sequence shown here is derived from an EMBL/GenBank/DDBJ whole genome shotgun (WGS) entry which is preliminary data.</text>
</comment>
<dbReference type="RefSeq" id="WP_126779292.1">
    <property type="nucleotide sequence ID" value="NZ_NGJU01000008.1"/>
</dbReference>
<evidence type="ECO:0000259" key="3">
    <source>
        <dbReference type="Pfam" id="PF13731"/>
    </source>
</evidence>